<organism evidence="1 2">
    <name type="scientific">Leptospira interrogans serovar Grippotyphosa str. LT2186</name>
    <dbReference type="NCBI Taxonomy" id="1001599"/>
    <lineage>
        <taxon>Bacteria</taxon>
        <taxon>Pseudomonadati</taxon>
        <taxon>Spirochaetota</taxon>
        <taxon>Spirochaetia</taxon>
        <taxon>Leptospirales</taxon>
        <taxon>Leptospiraceae</taxon>
        <taxon>Leptospira</taxon>
    </lineage>
</organism>
<dbReference type="BioCyc" id="LINT1001599:G11K9-1742-MONOMER"/>
<gene>
    <name evidence="1" type="ORF">LEP1GSC151_1328</name>
</gene>
<protein>
    <submittedName>
        <fullName evidence="1">Uncharacterized protein</fullName>
    </submittedName>
</protein>
<name>M3HI16_LEPIR</name>
<dbReference type="EMBL" id="AFME02000112">
    <property type="protein sequence ID" value="EMG12280.1"/>
    <property type="molecule type" value="Genomic_DNA"/>
</dbReference>
<reference evidence="1 2" key="1">
    <citation type="submission" date="2013-02" db="EMBL/GenBank/DDBJ databases">
        <authorList>
            <person name="Harkins D.M."/>
            <person name="Durkin A.S."/>
            <person name="Brinkac L.M."/>
            <person name="Haft D.H."/>
            <person name="Selengut J.D."/>
            <person name="Sanka R."/>
            <person name="DePew J."/>
            <person name="Purushe J."/>
            <person name="Tulsiani S.M."/>
            <person name="Graham G.C."/>
            <person name="Burns M.-A."/>
            <person name="Dohnt M.F."/>
            <person name="Smythe L.D."/>
            <person name="McKay D.B."/>
            <person name="Craig S.B."/>
            <person name="Vinetz J.M."/>
            <person name="Sutton G.G."/>
            <person name="Nierman W.C."/>
            <person name="Fouts D.E."/>
        </authorList>
    </citation>
    <scope>NUCLEOTIDE SEQUENCE [LARGE SCALE GENOMIC DNA]</scope>
    <source>
        <strain evidence="1 2">LT2186</strain>
    </source>
</reference>
<dbReference type="Proteomes" id="UP000011776">
    <property type="component" value="Unassembled WGS sequence"/>
</dbReference>
<dbReference type="AlphaFoldDB" id="M3HI16"/>
<evidence type="ECO:0000313" key="2">
    <source>
        <dbReference type="Proteomes" id="UP000011776"/>
    </source>
</evidence>
<sequence length="63" mass="7521">MNTIYWENIELSTDSVFTPKFISFLRRINLIFRANSKNSNKGYLFLKTKNITSKNLEQNFIEK</sequence>
<evidence type="ECO:0000313" key="1">
    <source>
        <dbReference type="EMBL" id="EMG12280.1"/>
    </source>
</evidence>
<comment type="caution">
    <text evidence="1">The sequence shown here is derived from an EMBL/GenBank/DDBJ whole genome shotgun (WGS) entry which is preliminary data.</text>
</comment>
<proteinExistence type="predicted"/>
<accession>M3HI16</accession>